<gene>
    <name evidence="12" type="ORF">A9404_08580</name>
</gene>
<dbReference type="EC" id="3.6.1.27" evidence="2"/>
<organism evidence="12 13">
    <name type="scientific">Halothiobacillus diazotrophicus</name>
    <dbReference type="NCBI Taxonomy" id="1860122"/>
    <lineage>
        <taxon>Bacteria</taxon>
        <taxon>Pseudomonadati</taxon>
        <taxon>Pseudomonadota</taxon>
        <taxon>Gammaproteobacteria</taxon>
        <taxon>Chromatiales</taxon>
        <taxon>Halothiobacillaceae</taxon>
        <taxon>Halothiobacillus</taxon>
    </lineage>
</organism>
<keyword evidence="7 10" id="KW-0472">Membrane</keyword>
<evidence type="ECO:0000256" key="2">
    <source>
        <dbReference type="ARBA" id="ARBA00012374"/>
    </source>
</evidence>
<protein>
    <recommendedName>
        <fullName evidence="2">undecaprenyl-diphosphate phosphatase</fullName>
        <ecNumber evidence="2">3.6.1.27</ecNumber>
    </recommendedName>
    <alternativeName>
        <fullName evidence="8">Undecaprenyl pyrophosphate phosphatase</fullName>
    </alternativeName>
</protein>
<dbReference type="GO" id="GO:0050380">
    <property type="term" value="F:undecaprenyl-diphosphatase activity"/>
    <property type="evidence" value="ECO:0007669"/>
    <property type="project" value="UniProtKB-EC"/>
</dbReference>
<evidence type="ECO:0000313" key="13">
    <source>
        <dbReference type="Proteomes" id="UP000078596"/>
    </source>
</evidence>
<evidence type="ECO:0000256" key="5">
    <source>
        <dbReference type="ARBA" id="ARBA00022801"/>
    </source>
</evidence>
<feature type="transmembrane region" description="Helical" evidence="10">
    <location>
        <begin position="141"/>
        <end position="159"/>
    </location>
</feature>
<keyword evidence="4 10" id="KW-0812">Transmembrane</keyword>
<evidence type="ECO:0000313" key="12">
    <source>
        <dbReference type="EMBL" id="ANJ68378.1"/>
    </source>
</evidence>
<evidence type="ECO:0000256" key="10">
    <source>
        <dbReference type="SAM" id="Phobius"/>
    </source>
</evidence>
<sequence length="163" mass="17451">MYRLNHVNAIRGLRRYFAITSRLGDGVAWYTLAGLIAVFGGHDAWLAMAVMLISAGLGLAIYASIKHLTARPRPQMAHDGLVLSVAPLDKYSFPSGHTLHAVNFAIQIIVFAPSLSWLVIPFALSVALSRMVLGLHYLSDVLVGALIGGMLAGLSLWALSGLT</sequence>
<comment type="subcellular location">
    <subcellularLocation>
        <location evidence="1">Cell membrane</location>
        <topology evidence="1">Multi-pass membrane protein</topology>
    </subcellularLocation>
</comment>
<evidence type="ECO:0000256" key="9">
    <source>
        <dbReference type="ARBA" id="ARBA00047594"/>
    </source>
</evidence>
<dbReference type="EMBL" id="CP016027">
    <property type="protein sequence ID" value="ANJ68378.1"/>
    <property type="molecule type" value="Genomic_DNA"/>
</dbReference>
<evidence type="ECO:0000256" key="7">
    <source>
        <dbReference type="ARBA" id="ARBA00023136"/>
    </source>
</evidence>
<evidence type="ECO:0000256" key="3">
    <source>
        <dbReference type="ARBA" id="ARBA00022475"/>
    </source>
</evidence>
<feature type="transmembrane region" description="Helical" evidence="10">
    <location>
        <begin position="21"/>
        <end position="39"/>
    </location>
</feature>
<dbReference type="SMART" id="SM00014">
    <property type="entry name" value="acidPPc"/>
    <property type="match status" value="1"/>
</dbReference>
<feature type="transmembrane region" description="Helical" evidence="10">
    <location>
        <begin position="45"/>
        <end position="65"/>
    </location>
</feature>
<comment type="catalytic activity">
    <reaction evidence="9">
        <text>di-trans,octa-cis-undecaprenyl diphosphate + H2O = di-trans,octa-cis-undecaprenyl phosphate + phosphate + H(+)</text>
        <dbReference type="Rhea" id="RHEA:28094"/>
        <dbReference type="ChEBI" id="CHEBI:15377"/>
        <dbReference type="ChEBI" id="CHEBI:15378"/>
        <dbReference type="ChEBI" id="CHEBI:43474"/>
        <dbReference type="ChEBI" id="CHEBI:58405"/>
        <dbReference type="ChEBI" id="CHEBI:60392"/>
        <dbReference type="EC" id="3.6.1.27"/>
    </reaction>
</comment>
<proteinExistence type="predicted"/>
<evidence type="ECO:0000256" key="8">
    <source>
        <dbReference type="ARBA" id="ARBA00032707"/>
    </source>
</evidence>
<keyword evidence="6 10" id="KW-1133">Transmembrane helix</keyword>
<evidence type="ECO:0000256" key="1">
    <source>
        <dbReference type="ARBA" id="ARBA00004651"/>
    </source>
</evidence>
<dbReference type="SUPFAM" id="SSF48317">
    <property type="entry name" value="Acid phosphatase/Vanadium-dependent haloperoxidase"/>
    <property type="match status" value="1"/>
</dbReference>
<dbReference type="GO" id="GO:0005886">
    <property type="term" value="C:plasma membrane"/>
    <property type="evidence" value="ECO:0007669"/>
    <property type="project" value="UniProtKB-SubCell"/>
</dbReference>
<dbReference type="PANTHER" id="PTHR14969">
    <property type="entry name" value="SPHINGOSINE-1-PHOSPHATE PHOSPHOHYDROLASE"/>
    <property type="match status" value="1"/>
</dbReference>
<reference evidence="12 13" key="1">
    <citation type="submission" date="2016-06" db="EMBL/GenBank/DDBJ databases">
        <title>Insight into the functional genes involving in sulfur oxidation in Pearl River water.</title>
        <authorList>
            <person name="Luo J."/>
            <person name="Tan X."/>
            <person name="Lin W."/>
        </authorList>
    </citation>
    <scope>NUCLEOTIDE SEQUENCE [LARGE SCALE GENOMIC DNA]</scope>
    <source>
        <strain evidence="12 13">LS2</strain>
    </source>
</reference>
<dbReference type="STRING" id="1860122.A9404_08580"/>
<evidence type="ECO:0000256" key="6">
    <source>
        <dbReference type="ARBA" id="ARBA00022989"/>
    </source>
</evidence>
<accession>A0A191ZKK4</accession>
<dbReference type="Pfam" id="PF01569">
    <property type="entry name" value="PAP2"/>
    <property type="match status" value="1"/>
</dbReference>
<dbReference type="KEGG" id="haz:A9404_08580"/>
<feature type="domain" description="Phosphatidic acid phosphatase type 2/haloperoxidase" evidence="11">
    <location>
        <begin position="46"/>
        <end position="156"/>
    </location>
</feature>
<dbReference type="InterPro" id="IPR000326">
    <property type="entry name" value="PAP2/HPO"/>
</dbReference>
<dbReference type="PANTHER" id="PTHR14969:SF62">
    <property type="entry name" value="DECAPRENYLPHOSPHORYL-5-PHOSPHORIBOSE PHOSPHATASE RV3807C-RELATED"/>
    <property type="match status" value="1"/>
</dbReference>
<keyword evidence="3" id="KW-1003">Cell membrane</keyword>
<keyword evidence="5" id="KW-0378">Hydrolase</keyword>
<feature type="transmembrane region" description="Helical" evidence="10">
    <location>
        <begin position="104"/>
        <end position="129"/>
    </location>
</feature>
<dbReference type="AlphaFoldDB" id="A0A191ZKK4"/>
<dbReference type="Proteomes" id="UP000078596">
    <property type="component" value="Chromosome"/>
</dbReference>
<evidence type="ECO:0000259" key="11">
    <source>
        <dbReference type="SMART" id="SM00014"/>
    </source>
</evidence>
<evidence type="ECO:0000256" key="4">
    <source>
        <dbReference type="ARBA" id="ARBA00022692"/>
    </source>
</evidence>
<dbReference type="OrthoDB" id="9780507at2"/>
<dbReference type="InterPro" id="IPR036938">
    <property type="entry name" value="PAP2/HPO_sf"/>
</dbReference>
<dbReference type="Gene3D" id="1.20.144.10">
    <property type="entry name" value="Phosphatidic acid phosphatase type 2/haloperoxidase"/>
    <property type="match status" value="1"/>
</dbReference>
<name>A0A191ZKK4_9GAMM</name>
<keyword evidence="13" id="KW-1185">Reference proteome</keyword>